<dbReference type="GO" id="GO:0006310">
    <property type="term" value="P:DNA recombination"/>
    <property type="evidence" value="ECO:0007669"/>
    <property type="project" value="UniProtKB-UniRule"/>
</dbReference>
<evidence type="ECO:0000313" key="11">
    <source>
        <dbReference type="Proteomes" id="UP000050956"/>
    </source>
</evidence>
<dbReference type="PANTHER" id="PTHR33991:SF1">
    <property type="entry name" value="DNA REPAIR PROTEIN RECO"/>
    <property type="match status" value="1"/>
</dbReference>
<evidence type="ECO:0000313" key="10">
    <source>
        <dbReference type="EMBL" id="KRG76915.1"/>
    </source>
</evidence>
<dbReference type="InterPro" id="IPR042242">
    <property type="entry name" value="RecO_C"/>
</dbReference>
<dbReference type="InterPro" id="IPR022572">
    <property type="entry name" value="DNA_rep/recomb_RecO_N"/>
</dbReference>
<dbReference type="Pfam" id="PF11967">
    <property type="entry name" value="RecO_N"/>
    <property type="match status" value="1"/>
</dbReference>
<name>A0A0R0DHH0_9GAMM</name>
<comment type="similarity">
    <text evidence="2 8">Belongs to the RecO family.</text>
</comment>
<proteinExistence type="inferred from homology"/>
<keyword evidence="11" id="KW-1185">Reference proteome</keyword>
<dbReference type="AlphaFoldDB" id="A0A0R0DHH0"/>
<dbReference type="HAMAP" id="MF_00201">
    <property type="entry name" value="RecO"/>
    <property type="match status" value="1"/>
</dbReference>
<gene>
    <name evidence="8" type="primary">recO</name>
    <name evidence="10" type="ORF">ABB30_09265</name>
</gene>
<reference evidence="10 11" key="1">
    <citation type="submission" date="2015-05" db="EMBL/GenBank/DDBJ databases">
        <title>Genome sequencing and analysis of members of genus Stenotrophomonas.</title>
        <authorList>
            <person name="Patil P.P."/>
            <person name="Midha S."/>
            <person name="Patil P.B."/>
        </authorList>
    </citation>
    <scope>NUCLEOTIDE SEQUENCE [LARGE SCALE GENOMIC DNA]</scope>
    <source>
        <strain evidence="10 11">DSM 24757</strain>
    </source>
</reference>
<dbReference type="STRING" id="336566.ABB30_09265"/>
<feature type="domain" description="DNA replication/recombination mediator RecO N-terminal" evidence="9">
    <location>
        <begin position="2"/>
        <end position="77"/>
    </location>
</feature>
<keyword evidence="5 8" id="KW-0233">DNA recombination</keyword>
<sequence>MVQTPAFVLHTRPWRETSLLVEVLSSRHGRLGIIARGLSASRAQPLRAALQPWQWLGLGYVPKGELGQLRSAEALDTAPRMLGPALLPAFYVNELVLRLVPRQDPLPDLYRAYAEVREQLGEGRGLAWALRRFERDLLAGLGIGMDLSCDDHGQALQADACYRLDAERGVCLAPAASRDPVVEGGALLALAADRCPDPSALASLRLPMRGLLAHHLGPRGLQSWQMATSLAR</sequence>
<comment type="caution">
    <text evidence="10">The sequence shown here is derived from an EMBL/GenBank/DDBJ whole genome shotgun (WGS) entry which is preliminary data.</text>
</comment>
<dbReference type="GO" id="GO:0006302">
    <property type="term" value="P:double-strand break repair"/>
    <property type="evidence" value="ECO:0007669"/>
    <property type="project" value="TreeGrafter"/>
</dbReference>
<dbReference type="SUPFAM" id="SSF57863">
    <property type="entry name" value="ArfGap/RecO-like zinc finger"/>
    <property type="match status" value="1"/>
</dbReference>
<organism evidence="10 11">
    <name type="scientific">Stenotrophomonas ginsengisoli</name>
    <dbReference type="NCBI Taxonomy" id="336566"/>
    <lineage>
        <taxon>Bacteria</taxon>
        <taxon>Pseudomonadati</taxon>
        <taxon>Pseudomonadota</taxon>
        <taxon>Gammaproteobacteria</taxon>
        <taxon>Lysobacterales</taxon>
        <taxon>Lysobacteraceae</taxon>
        <taxon>Stenotrophomonas</taxon>
    </lineage>
</organism>
<keyword evidence="6 8" id="KW-0234">DNA repair</keyword>
<dbReference type="InterPro" id="IPR037278">
    <property type="entry name" value="ARFGAP/RecO"/>
</dbReference>
<dbReference type="NCBIfam" id="TIGR00613">
    <property type="entry name" value="reco"/>
    <property type="match status" value="1"/>
</dbReference>
<protein>
    <recommendedName>
        <fullName evidence="3 8">DNA repair protein RecO</fullName>
    </recommendedName>
    <alternativeName>
        <fullName evidence="7 8">Recombination protein O</fullName>
    </alternativeName>
</protein>
<keyword evidence="4 8" id="KW-0227">DNA damage</keyword>
<dbReference type="GO" id="GO:0043590">
    <property type="term" value="C:bacterial nucleoid"/>
    <property type="evidence" value="ECO:0007669"/>
    <property type="project" value="TreeGrafter"/>
</dbReference>
<dbReference type="Gene3D" id="2.40.50.140">
    <property type="entry name" value="Nucleic acid-binding proteins"/>
    <property type="match status" value="1"/>
</dbReference>
<evidence type="ECO:0000256" key="1">
    <source>
        <dbReference type="ARBA" id="ARBA00003065"/>
    </source>
</evidence>
<dbReference type="Pfam" id="PF02565">
    <property type="entry name" value="RecO_C"/>
    <property type="match status" value="1"/>
</dbReference>
<accession>A0A0R0DHH0</accession>
<evidence type="ECO:0000256" key="6">
    <source>
        <dbReference type="ARBA" id="ARBA00023204"/>
    </source>
</evidence>
<dbReference type="EMBL" id="LDJM01000021">
    <property type="protein sequence ID" value="KRG76915.1"/>
    <property type="molecule type" value="Genomic_DNA"/>
</dbReference>
<evidence type="ECO:0000256" key="4">
    <source>
        <dbReference type="ARBA" id="ARBA00022763"/>
    </source>
</evidence>
<dbReference type="PANTHER" id="PTHR33991">
    <property type="entry name" value="DNA REPAIR PROTEIN RECO"/>
    <property type="match status" value="1"/>
</dbReference>
<comment type="function">
    <text evidence="1 8">Involved in DNA repair and RecF pathway recombination.</text>
</comment>
<dbReference type="InterPro" id="IPR003717">
    <property type="entry name" value="RecO"/>
</dbReference>
<evidence type="ECO:0000256" key="8">
    <source>
        <dbReference type="HAMAP-Rule" id="MF_00201"/>
    </source>
</evidence>
<dbReference type="InterPro" id="IPR012340">
    <property type="entry name" value="NA-bd_OB-fold"/>
</dbReference>
<evidence type="ECO:0000256" key="5">
    <source>
        <dbReference type="ARBA" id="ARBA00023172"/>
    </source>
</evidence>
<evidence type="ECO:0000256" key="3">
    <source>
        <dbReference type="ARBA" id="ARBA00021310"/>
    </source>
</evidence>
<dbReference type="SUPFAM" id="SSF50249">
    <property type="entry name" value="Nucleic acid-binding proteins"/>
    <property type="match status" value="1"/>
</dbReference>
<dbReference type="PATRIC" id="fig|336566.3.peg.1267"/>
<evidence type="ECO:0000256" key="2">
    <source>
        <dbReference type="ARBA" id="ARBA00007452"/>
    </source>
</evidence>
<dbReference type="Gene3D" id="1.20.1440.120">
    <property type="entry name" value="Recombination protein O, C-terminal domain"/>
    <property type="match status" value="1"/>
</dbReference>
<evidence type="ECO:0000256" key="7">
    <source>
        <dbReference type="ARBA" id="ARBA00033409"/>
    </source>
</evidence>
<dbReference type="OrthoDB" id="9804792at2"/>
<dbReference type="Proteomes" id="UP000050956">
    <property type="component" value="Unassembled WGS sequence"/>
</dbReference>
<evidence type="ECO:0000259" key="9">
    <source>
        <dbReference type="Pfam" id="PF11967"/>
    </source>
</evidence>